<evidence type="ECO:0000313" key="2">
    <source>
        <dbReference type="Proteomes" id="UP001652700"/>
    </source>
</evidence>
<dbReference type="RefSeq" id="XP_028147784.1">
    <property type="nucleotide sequence ID" value="XM_028291983.1"/>
</dbReference>
<dbReference type="PANTHER" id="PTHR15396">
    <property type="entry name" value="RIBONUCLEASE P PROTEIN SUBUNIT P40"/>
    <property type="match status" value="1"/>
</dbReference>
<dbReference type="GO" id="GO:0000172">
    <property type="term" value="C:ribonuclease MRP complex"/>
    <property type="evidence" value="ECO:0007669"/>
    <property type="project" value="TreeGrafter"/>
</dbReference>
<dbReference type="GO" id="GO:0000447">
    <property type="term" value="P:endonucleolytic cleavage in ITS1 to separate SSU-rRNA from 5.8S rRNA and LSU-rRNA from tricistronic rRNA transcript (SSU-rRNA, 5.8S rRNA, LSU-rRNA)"/>
    <property type="evidence" value="ECO:0007669"/>
    <property type="project" value="TreeGrafter"/>
</dbReference>
<dbReference type="GO" id="GO:0004526">
    <property type="term" value="F:ribonuclease P activity"/>
    <property type="evidence" value="ECO:0007669"/>
    <property type="project" value="TreeGrafter"/>
</dbReference>
<proteinExistence type="predicted"/>
<dbReference type="GO" id="GO:0001682">
    <property type="term" value="P:tRNA 5'-leader removal"/>
    <property type="evidence" value="ECO:0007669"/>
    <property type="project" value="InterPro"/>
</dbReference>
<dbReference type="Proteomes" id="UP001652700">
    <property type="component" value="Unplaced"/>
</dbReference>
<evidence type="ECO:0000313" key="3">
    <source>
        <dbReference type="RefSeq" id="XP_028147784.1"/>
    </source>
</evidence>
<dbReference type="GO" id="GO:0030681">
    <property type="term" value="C:multimeric ribonuclease P complex"/>
    <property type="evidence" value="ECO:0007669"/>
    <property type="project" value="TreeGrafter"/>
</dbReference>
<reference evidence="3" key="1">
    <citation type="submission" date="2025-04" db="UniProtKB">
        <authorList>
            <consortium name="RefSeq"/>
        </authorList>
    </citation>
    <scope>IDENTIFICATION</scope>
    <source>
        <tissue evidence="3">Whole insect</tissue>
    </source>
</reference>
<dbReference type="OrthoDB" id="446759at2759"/>
<evidence type="ECO:0000313" key="1">
    <source>
        <dbReference type="EnsemblMetazoa" id="XP_050506457.1"/>
    </source>
</evidence>
<dbReference type="AlphaFoldDB" id="A0A6P7GE28"/>
<dbReference type="GO" id="GO:0000171">
    <property type="term" value="F:ribonuclease MRP activity"/>
    <property type="evidence" value="ECO:0007669"/>
    <property type="project" value="TreeGrafter"/>
</dbReference>
<dbReference type="PANTHER" id="PTHR15396:SF1">
    <property type="entry name" value="RIBONUCLEASE P PROTEIN SUBUNIT P40"/>
    <property type="match status" value="1"/>
</dbReference>
<dbReference type="InterPro" id="IPR013893">
    <property type="entry name" value="RNase_P_Rpp40"/>
</dbReference>
<sequence length="354" mass="40745">MESPEVFNFSAPGYSFTIDKFKGKLPINHSTLNNLHYNYMVSIIASNSTVLDQVLDSSRDKSIFYKVYDFSLVDLVNVEFLSSFTQNGRLTLLSINTRIDCDNCVGITPNNKLHLNLNKESYQCLGVDGSSSHFTKKLENRYTATVDLSDGKLLTNKKKFERLRSCLQVLEKFTVLVSWEPPDEEICPSSIAKFFVDLGYRVKEYRATNYFHKINTKVFSPNLESDDEFDTLEFVEWLGMVMLGCNLKRDRTNYLSSYIADIEDKKEQQVSCLQLKGFFSSNDVKQIIEKTINASTCLDDQWTAIYVQSFSDCPVAWGEEEHHYYTNGDNGYVLVFNKNGSLVYTHKCSRKRYK</sequence>
<dbReference type="EnsemblMetazoa" id="XM_050650500.1">
    <property type="protein sequence ID" value="XP_050506457.1"/>
    <property type="gene ID" value="LOC126884545"/>
</dbReference>
<keyword evidence="2" id="KW-1185">Reference proteome</keyword>
<organism evidence="3">
    <name type="scientific">Diabrotica virgifera virgifera</name>
    <name type="common">western corn rootworm</name>
    <dbReference type="NCBI Taxonomy" id="50390"/>
    <lineage>
        <taxon>Eukaryota</taxon>
        <taxon>Metazoa</taxon>
        <taxon>Ecdysozoa</taxon>
        <taxon>Arthropoda</taxon>
        <taxon>Hexapoda</taxon>
        <taxon>Insecta</taxon>
        <taxon>Pterygota</taxon>
        <taxon>Neoptera</taxon>
        <taxon>Endopterygota</taxon>
        <taxon>Coleoptera</taxon>
        <taxon>Polyphaga</taxon>
        <taxon>Cucujiformia</taxon>
        <taxon>Chrysomeloidea</taxon>
        <taxon>Chrysomelidae</taxon>
        <taxon>Galerucinae</taxon>
        <taxon>Diabroticina</taxon>
        <taxon>Diabroticites</taxon>
        <taxon>Diabrotica</taxon>
    </lineage>
</organism>
<reference evidence="1" key="2">
    <citation type="submission" date="2025-05" db="UniProtKB">
        <authorList>
            <consortium name="EnsemblMetazoa"/>
        </authorList>
    </citation>
    <scope>IDENTIFICATION</scope>
</reference>
<gene>
    <name evidence="3" type="primary">LOC114341193</name>
</gene>
<dbReference type="Pfam" id="PF08584">
    <property type="entry name" value="Ribonuc_P_40"/>
    <property type="match status" value="1"/>
</dbReference>
<name>A0A6P7GE28_DIAVI</name>
<protein>
    <submittedName>
        <fullName evidence="3">Ribonuclease P protein subunit p40-like</fullName>
    </submittedName>
</protein>
<dbReference type="InParanoid" id="A0A6P7GE28"/>
<accession>A0A6P7GE28</accession>